<gene>
    <name evidence="3" type="ORF">H4R20_002043</name>
</gene>
<proteinExistence type="predicted"/>
<dbReference type="InterPro" id="IPR023210">
    <property type="entry name" value="NADP_OxRdtase_dom"/>
</dbReference>
<evidence type="ECO:0000259" key="2">
    <source>
        <dbReference type="Pfam" id="PF00248"/>
    </source>
</evidence>
<dbReference type="InterPro" id="IPR050791">
    <property type="entry name" value="Aldo-Keto_reductase"/>
</dbReference>
<dbReference type="OrthoDB" id="48988at2759"/>
<keyword evidence="1" id="KW-0560">Oxidoreductase</keyword>
<dbReference type="CDD" id="cd19076">
    <property type="entry name" value="AKR_AKR13A_13D"/>
    <property type="match status" value="1"/>
</dbReference>
<comment type="caution">
    <text evidence="3">The sequence shown here is derived from an EMBL/GenBank/DDBJ whole genome shotgun (WGS) entry which is preliminary data.</text>
</comment>
<dbReference type="PANTHER" id="PTHR43625">
    <property type="entry name" value="AFLATOXIN B1 ALDEHYDE REDUCTASE"/>
    <property type="match status" value="1"/>
</dbReference>
<name>A0A9W8LTZ7_9FUNG</name>
<dbReference type="InterPro" id="IPR036812">
    <property type="entry name" value="NAD(P)_OxRdtase_dom_sf"/>
</dbReference>
<dbReference type="Pfam" id="PF00248">
    <property type="entry name" value="Aldo_ket_red"/>
    <property type="match status" value="1"/>
</dbReference>
<evidence type="ECO:0000313" key="4">
    <source>
        <dbReference type="Proteomes" id="UP001140094"/>
    </source>
</evidence>
<dbReference type="PANTHER" id="PTHR43625:SF40">
    <property type="entry name" value="ALDO-KETO REDUCTASE YAKC [NADP(+)]"/>
    <property type="match status" value="1"/>
</dbReference>
<protein>
    <recommendedName>
        <fullName evidence="2">NADP-dependent oxidoreductase domain-containing protein</fullName>
    </recommendedName>
</protein>
<dbReference type="Gene3D" id="3.20.20.100">
    <property type="entry name" value="NADP-dependent oxidoreductase domain"/>
    <property type="match status" value="1"/>
</dbReference>
<dbReference type="EMBL" id="JANBUO010000277">
    <property type="protein sequence ID" value="KAJ2805563.1"/>
    <property type="molecule type" value="Genomic_DNA"/>
</dbReference>
<feature type="domain" description="NADP-dependent oxidoreductase" evidence="2">
    <location>
        <begin position="22"/>
        <end position="323"/>
    </location>
</feature>
<dbReference type="SUPFAM" id="SSF51430">
    <property type="entry name" value="NAD(P)-linked oxidoreductase"/>
    <property type="match status" value="1"/>
</dbReference>
<sequence>MSNTSTDFIEFGVPGDKILVPRIGLGTMNLSGSYGSVNEEESLAVLNHAIKKGCVFWDSADVYSLGQNETLVGKALKDNRDKVILCTKFGHEFMVPEIATSDHHKGIVGINGKPEYVARAAEASLKGLGVDRIDVYYQHRVDPNVPIEETVAAMAELVKQGKVRYLGLSECSAETLRRAYKVHPIAAVEYEYNLWSLDPETNGILEACRELGVTLVAYSPLGRGFLTGQIRSFDDLEETDIRRRHPRFQPGNFEKNLELVLFIEELAARKGCTASQIALAWVLAQEKNLIVIPGTRRIKYLDQNISTNTIRLSEDELKEIRNAIAQVEIVGTRYPKAMMEKLNL</sequence>
<dbReference type="GO" id="GO:0016491">
    <property type="term" value="F:oxidoreductase activity"/>
    <property type="evidence" value="ECO:0007669"/>
    <property type="project" value="UniProtKB-KW"/>
</dbReference>
<evidence type="ECO:0000313" key="3">
    <source>
        <dbReference type="EMBL" id="KAJ2805563.1"/>
    </source>
</evidence>
<organism evidence="3 4">
    <name type="scientific">Coemansia guatemalensis</name>
    <dbReference type="NCBI Taxonomy" id="2761395"/>
    <lineage>
        <taxon>Eukaryota</taxon>
        <taxon>Fungi</taxon>
        <taxon>Fungi incertae sedis</taxon>
        <taxon>Zoopagomycota</taxon>
        <taxon>Kickxellomycotina</taxon>
        <taxon>Kickxellomycetes</taxon>
        <taxon>Kickxellales</taxon>
        <taxon>Kickxellaceae</taxon>
        <taxon>Coemansia</taxon>
    </lineage>
</organism>
<accession>A0A9W8LTZ7</accession>
<reference evidence="3" key="1">
    <citation type="submission" date="2022-07" db="EMBL/GenBank/DDBJ databases">
        <title>Phylogenomic reconstructions and comparative analyses of Kickxellomycotina fungi.</title>
        <authorList>
            <person name="Reynolds N.K."/>
            <person name="Stajich J.E."/>
            <person name="Barry K."/>
            <person name="Grigoriev I.V."/>
            <person name="Crous P."/>
            <person name="Smith M.E."/>
        </authorList>
    </citation>
    <scope>NUCLEOTIDE SEQUENCE</scope>
    <source>
        <strain evidence="3">NRRL 1565</strain>
    </source>
</reference>
<keyword evidence="4" id="KW-1185">Reference proteome</keyword>
<evidence type="ECO:0000256" key="1">
    <source>
        <dbReference type="ARBA" id="ARBA00023002"/>
    </source>
</evidence>
<dbReference type="GO" id="GO:0005737">
    <property type="term" value="C:cytoplasm"/>
    <property type="evidence" value="ECO:0007669"/>
    <property type="project" value="TreeGrafter"/>
</dbReference>
<dbReference type="AlphaFoldDB" id="A0A9W8LTZ7"/>
<dbReference type="Proteomes" id="UP001140094">
    <property type="component" value="Unassembled WGS sequence"/>
</dbReference>